<dbReference type="Proteomes" id="UP001190640">
    <property type="component" value="Chromosome 7"/>
</dbReference>
<dbReference type="RefSeq" id="XP_054842025.1">
    <property type="nucleotide sequence ID" value="XM_054986050.1"/>
</dbReference>
<keyword evidence="4" id="KW-0808">Transferase</keyword>
<name>A0AA97JQ04_EUBMA</name>
<dbReference type="PANTHER" id="PTHR12829:SF4">
    <property type="entry name" value="N(6)-ADENINE-SPECIFIC METHYLTRANSFERASE METTL4"/>
    <property type="match status" value="1"/>
</dbReference>
<feature type="compositionally biased region" description="Basic and acidic residues" evidence="2">
    <location>
        <begin position="119"/>
        <end position="131"/>
    </location>
</feature>
<dbReference type="GO" id="GO:0005829">
    <property type="term" value="C:cytosol"/>
    <property type="evidence" value="ECO:0007669"/>
    <property type="project" value="TreeGrafter"/>
</dbReference>
<evidence type="ECO:0000313" key="4">
    <source>
        <dbReference type="RefSeq" id="XP_054842025.1"/>
    </source>
</evidence>
<protein>
    <submittedName>
        <fullName evidence="4">N(6)-adenine-specific methyltransferase METTL4</fullName>
    </submittedName>
</protein>
<dbReference type="GO" id="GO:0032259">
    <property type="term" value="P:methylation"/>
    <property type="evidence" value="ECO:0007669"/>
    <property type="project" value="UniProtKB-KW"/>
</dbReference>
<dbReference type="GO" id="GO:0008173">
    <property type="term" value="F:RNA methyltransferase activity"/>
    <property type="evidence" value="ECO:0007669"/>
    <property type="project" value="TreeGrafter"/>
</dbReference>
<feature type="region of interest" description="Disordered" evidence="2">
    <location>
        <begin position="119"/>
        <end position="149"/>
    </location>
</feature>
<evidence type="ECO:0000256" key="1">
    <source>
        <dbReference type="PROSITE-ProRule" id="PRU00489"/>
    </source>
</evidence>
<dbReference type="PANTHER" id="PTHR12829">
    <property type="entry name" value="N6-ADENOSINE-METHYLTRANSFERASE"/>
    <property type="match status" value="1"/>
</dbReference>
<keyword evidence="4" id="KW-0489">Methyltransferase</keyword>
<dbReference type="GeneID" id="129334100"/>
<dbReference type="PROSITE" id="PS00092">
    <property type="entry name" value="N6_MTASE"/>
    <property type="match status" value="1"/>
</dbReference>
<dbReference type="GO" id="GO:0005634">
    <property type="term" value="C:nucleus"/>
    <property type="evidence" value="ECO:0007669"/>
    <property type="project" value="TreeGrafter"/>
</dbReference>
<dbReference type="PROSITE" id="PS51143">
    <property type="entry name" value="MT_A70"/>
    <property type="match status" value="1"/>
</dbReference>
<evidence type="ECO:0000313" key="3">
    <source>
        <dbReference type="Proteomes" id="UP001190640"/>
    </source>
</evidence>
<dbReference type="AlphaFoldDB" id="A0AA97JQ04"/>
<keyword evidence="3" id="KW-1185">Reference proteome</keyword>
<dbReference type="InterPro" id="IPR007757">
    <property type="entry name" value="MT-A70-like"/>
</dbReference>
<comment type="similarity">
    <text evidence="1">Belongs to the MT-A70-like family.</text>
</comment>
<reference evidence="4" key="1">
    <citation type="submission" date="2025-08" db="UniProtKB">
        <authorList>
            <consortium name="RefSeq"/>
        </authorList>
    </citation>
    <scope>IDENTIFICATION</scope>
    <source>
        <tissue evidence="4">Blood</tissue>
    </source>
</reference>
<gene>
    <name evidence="4" type="primary">METTL4</name>
</gene>
<dbReference type="Pfam" id="PF05063">
    <property type="entry name" value="MT-A70"/>
    <property type="match status" value="1"/>
</dbReference>
<evidence type="ECO:0000256" key="2">
    <source>
        <dbReference type="SAM" id="MobiDB-lite"/>
    </source>
</evidence>
<proteinExistence type="inferred from homology"/>
<dbReference type="InterPro" id="IPR002052">
    <property type="entry name" value="DNA_methylase_N6_adenine_CS"/>
</dbReference>
<dbReference type="GO" id="GO:0009007">
    <property type="term" value="F:site-specific DNA-methyltransferase (adenine-specific) activity"/>
    <property type="evidence" value="ECO:0007669"/>
    <property type="project" value="TreeGrafter"/>
</dbReference>
<dbReference type="KEGG" id="emc:129334100"/>
<dbReference type="GO" id="GO:0003676">
    <property type="term" value="F:nucleic acid binding"/>
    <property type="evidence" value="ECO:0007669"/>
    <property type="project" value="InterPro"/>
</dbReference>
<dbReference type="CTD" id="64863"/>
<accession>A0AA97JQ04</accession>
<organism evidence="3 4">
    <name type="scientific">Eublepharis macularius</name>
    <name type="common">Leopard gecko</name>
    <name type="synonym">Cyrtodactylus macularius</name>
    <dbReference type="NCBI Taxonomy" id="481883"/>
    <lineage>
        <taxon>Eukaryota</taxon>
        <taxon>Metazoa</taxon>
        <taxon>Chordata</taxon>
        <taxon>Craniata</taxon>
        <taxon>Vertebrata</taxon>
        <taxon>Euteleostomi</taxon>
        <taxon>Lepidosauria</taxon>
        <taxon>Squamata</taxon>
        <taxon>Bifurcata</taxon>
        <taxon>Gekkota</taxon>
        <taxon>Eublepharidae</taxon>
        <taxon>Eublepharinae</taxon>
        <taxon>Eublepharis</taxon>
    </lineage>
</organism>
<sequence length="480" mass="54829">MSIVHCLSEGWLLDHLFFVNKSGYQLCHSHERSARDFLGVSSAAASSDKYPVVDASPATSNGCRKKSVSELGTAGKKSDAMLNKTYMFREEFFNVFKPHIAVDFQKEPQQQSFEVGLEDGKERQEGAKSDVSHSVAPRKKRKRSREFNRGEHDALEYHLKISKVIAEGTRSLVQEGLKSGFLQPSSMKPVCSKTHDMRPSDCGLAELCEMAKQYSSVNETEQTTVSKIDEEAFLPEQVQLSCVTQNIMNYTKLITLMGHKYLFPPKSCFLLSDISCMQPLLNYNKKFDVIVIDPPWENKSLKRSNRYSHLPPWQIKQIPVPALAAPECLVITWVTNRQKHLRFVKDELYPHWAVHGVVEWYWVKITRSGEFVFPLDSPHKKPYEVLVLGRIQGSRDLPLRNKISGDEALPIPGHKLIVSVPSTLHSHKPPLTEILKEYTRPDVECLELFARNLQPGWTSWGNEVLKFQHMDYFTEVQNKK</sequence>